<proteinExistence type="inferred from homology"/>
<keyword evidence="5 10" id="KW-0812">Transmembrane</keyword>
<dbReference type="Gene3D" id="3.90.550.50">
    <property type="match status" value="1"/>
</dbReference>
<keyword evidence="7 10" id="KW-1133">Transmembrane helix</keyword>
<evidence type="ECO:0000256" key="10">
    <source>
        <dbReference type="SAM" id="Phobius"/>
    </source>
</evidence>
<comment type="subcellular location">
    <subcellularLocation>
        <location evidence="9">Endomembrane system</location>
        <topology evidence="9">Single-pass membrane protein</topology>
    </subcellularLocation>
    <subcellularLocation>
        <location evidence="1">Membrane</location>
        <topology evidence="1">Single-pass type II membrane protein</topology>
    </subcellularLocation>
</comment>
<evidence type="ECO:0000256" key="7">
    <source>
        <dbReference type="ARBA" id="ARBA00022989"/>
    </source>
</evidence>
<reference evidence="12 13" key="1">
    <citation type="journal article" date="2018" name="Nat. Ecol. Evol.">
        <title>Genomic signatures of mitonuclear coevolution across populations of Tigriopus californicus.</title>
        <authorList>
            <person name="Barreto F.S."/>
            <person name="Watson E.T."/>
            <person name="Lima T.G."/>
            <person name="Willett C.S."/>
            <person name="Edmands S."/>
            <person name="Li W."/>
            <person name="Burton R.S."/>
        </authorList>
    </citation>
    <scope>NUCLEOTIDE SEQUENCE [LARGE SCALE GENOMIC DNA]</scope>
    <source>
        <strain evidence="12 13">San Diego</strain>
    </source>
</reference>
<gene>
    <name evidence="12" type="ORF">TCAL_11281</name>
</gene>
<dbReference type="Proteomes" id="UP000318571">
    <property type="component" value="Chromosome 1"/>
</dbReference>
<dbReference type="EMBL" id="VCGU01000010">
    <property type="protein sequence ID" value="TRY69066.1"/>
    <property type="molecule type" value="Genomic_DNA"/>
</dbReference>
<evidence type="ECO:0000256" key="2">
    <source>
        <dbReference type="ARBA" id="ARBA00008661"/>
    </source>
</evidence>
<keyword evidence="6" id="KW-0735">Signal-anchor</keyword>
<keyword evidence="4" id="KW-0808">Transferase</keyword>
<organism evidence="12 13">
    <name type="scientific">Tigriopus californicus</name>
    <name type="common">Marine copepod</name>
    <dbReference type="NCBI Taxonomy" id="6832"/>
    <lineage>
        <taxon>Eukaryota</taxon>
        <taxon>Metazoa</taxon>
        <taxon>Ecdysozoa</taxon>
        <taxon>Arthropoda</taxon>
        <taxon>Crustacea</taxon>
        <taxon>Multicrustacea</taxon>
        <taxon>Hexanauplia</taxon>
        <taxon>Copepoda</taxon>
        <taxon>Harpacticoida</taxon>
        <taxon>Harpacticidae</taxon>
        <taxon>Tigriopus</taxon>
    </lineage>
</organism>
<dbReference type="PANTHER" id="PTHR10811">
    <property type="entry name" value="FRINGE-RELATED"/>
    <property type="match status" value="1"/>
</dbReference>
<keyword evidence="3" id="KW-0328">Glycosyltransferase</keyword>
<comment type="caution">
    <text evidence="12">The sequence shown here is derived from an EMBL/GenBank/DDBJ whole genome shotgun (WGS) entry which is preliminary data.</text>
</comment>
<evidence type="ECO:0000313" key="13">
    <source>
        <dbReference type="Proteomes" id="UP000318571"/>
    </source>
</evidence>
<evidence type="ECO:0000256" key="3">
    <source>
        <dbReference type="ARBA" id="ARBA00022676"/>
    </source>
</evidence>
<keyword evidence="8 10" id="KW-0472">Membrane</keyword>
<evidence type="ECO:0000256" key="5">
    <source>
        <dbReference type="ARBA" id="ARBA00022692"/>
    </source>
</evidence>
<dbReference type="GO" id="GO:0016757">
    <property type="term" value="F:glycosyltransferase activity"/>
    <property type="evidence" value="ECO:0007669"/>
    <property type="project" value="UniProtKB-KW"/>
</dbReference>
<sequence length="349" mass="40124">MKKEPPTWSHLWTRYGSKSLVLQSVAVIAICVLLFCFLIIHKTTSDSSTSVHQHWNYRGNILEVTPNVARRFKISVPQTSAALAHLEDIFVSVKTSQKFHESRLDVILNTWFQLARDQIWFFTDAEDPEINRRAYGHLKVTNCPASHSRQALCCKMAAEFEAFLQTSKSWFCHFDDDNYVNIQALVSKLQEFDYREDWYLGKPSIPEPLKIPDRENMKDQLSFWFATGGAGFCLSRSLALKMRPVAGGGKFELVGDKIRLPDDVTMGYIAEHLLHTPLTVIEEFHSHLEPQRLIEKSLDSQISFSYSKYGNEMNTLVIEGFNDEEDPTRFKSLHCKLFPNFSWCPSKSS</sequence>
<dbReference type="STRING" id="6832.A0A553NUG9"/>
<dbReference type="OrthoDB" id="8959630at2759"/>
<feature type="transmembrane region" description="Helical" evidence="10">
    <location>
        <begin position="20"/>
        <end position="40"/>
    </location>
</feature>
<feature type="domain" description="Fringe-like glycosyltransferase" evidence="11">
    <location>
        <begin position="85"/>
        <end position="329"/>
    </location>
</feature>
<accession>A0A553NUG9</accession>
<protein>
    <recommendedName>
        <fullName evidence="11">Fringe-like glycosyltransferase domain-containing protein</fullName>
    </recommendedName>
</protein>
<comment type="similarity">
    <text evidence="2">Belongs to the glycosyltransferase 31 family.</text>
</comment>
<evidence type="ECO:0000313" key="12">
    <source>
        <dbReference type="EMBL" id="TRY69066.1"/>
    </source>
</evidence>
<dbReference type="GO" id="GO:0016020">
    <property type="term" value="C:membrane"/>
    <property type="evidence" value="ECO:0007669"/>
    <property type="project" value="UniProtKB-SubCell"/>
</dbReference>
<dbReference type="InterPro" id="IPR003378">
    <property type="entry name" value="Fringe-like_glycosylTrfase"/>
</dbReference>
<dbReference type="GO" id="GO:0012505">
    <property type="term" value="C:endomembrane system"/>
    <property type="evidence" value="ECO:0007669"/>
    <property type="project" value="UniProtKB-SubCell"/>
</dbReference>
<dbReference type="OMA" id="EYDVFIA"/>
<evidence type="ECO:0000256" key="1">
    <source>
        <dbReference type="ARBA" id="ARBA00004606"/>
    </source>
</evidence>
<keyword evidence="13" id="KW-1185">Reference proteome</keyword>
<dbReference type="Pfam" id="PF02434">
    <property type="entry name" value="Fringe"/>
    <property type="match status" value="1"/>
</dbReference>
<evidence type="ECO:0000256" key="8">
    <source>
        <dbReference type="ARBA" id="ARBA00023136"/>
    </source>
</evidence>
<evidence type="ECO:0000259" key="11">
    <source>
        <dbReference type="Pfam" id="PF02434"/>
    </source>
</evidence>
<evidence type="ECO:0000256" key="4">
    <source>
        <dbReference type="ARBA" id="ARBA00022679"/>
    </source>
</evidence>
<evidence type="ECO:0000256" key="6">
    <source>
        <dbReference type="ARBA" id="ARBA00022968"/>
    </source>
</evidence>
<evidence type="ECO:0000256" key="9">
    <source>
        <dbReference type="ARBA" id="ARBA00037847"/>
    </source>
</evidence>
<name>A0A553NUG9_TIGCA</name>
<dbReference type="AlphaFoldDB" id="A0A553NUG9"/>